<keyword evidence="3" id="KW-0804">Transcription</keyword>
<proteinExistence type="predicted"/>
<dbReference type="SUPFAM" id="SSF48498">
    <property type="entry name" value="Tetracyclin repressor-like, C-terminal domain"/>
    <property type="match status" value="1"/>
</dbReference>
<dbReference type="OrthoDB" id="4214267at2"/>
<evidence type="ECO:0000256" key="2">
    <source>
        <dbReference type="ARBA" id="ARBA00023125"/>
    </source>
</evidence>
<reference evidence="6" key="2">
    <citation type="submission" date="2015-11" db="EMBL/GenBank/DDBJ databases">
        <authorList>
            <person name="Zhang Y."/>
            <person name="Guo Z."/>
        </authorList>
    </citation>
    <scope>NUCLEOTIDE SEQUENCE [LARGE SCALE GENOMIC DNA]</scope>
    <source>
        <strain evidence="6">Mu292</strain>
    </source>
</reference>
<dbReference type="OMA" id="KKTLYYH"/>
<feature type="DNA-binding region" description="H-T-H motif" evidence="4">
    <location>
        <begin position="26"/>
        <end position="45"/>
    </location>
</feature>
<dbReference type="SUPFAM" id="SSF46689">
    <property type="entry name" value="Homeodomain-like"/>
    <property type="match status" value="1"/>
</dbReference>
<evidence type="ECO:0000313" key="9">
    <source>
        <dbReference type="Proteomes" id="UP000319986"/>
    </source>
</evidence>
<dbReference type="Gene3D" id="1.10.357.10">
    <property type="entry name" value="Tetracycline Repressor, domain 2"/>
    <property type="match status" value="1"/>
</dbReference>
<evidence type="ECO:0000256" key="3">
    <source>
        <dbReference type="ARBA" id="ARBA00023163"/>
    </source>
</evidence>
<dbReference type="InterPro" id="IPR036271">
    <property type="entry name" value="Tet_transcr_reg_TetR-rel_C_sf"/>
</dbReference>
<dbReference type="PANTHER" id="PTHR47506:SF1">
    <property type="entry name" value="HTH-TYPE TRANSCRIPTIONAL REGULATOR YJDC"/>
    <property type="match status" value="1"/>
</dbReference>
<evidence type="ECO:0000256" key="1">
    <source>
        <dbReference type="ARBA" id="ARBA00023015"/>
    </source>
</evidence>
<evidence type="ECO:0000313" key="8">
    <source>
        <dbReference type="Proteomes" id="UP000182498"/>
    </source>
</evidence>
<keyword evidence="8" id="KW-1185">Reference proteome</keyword>
<sequence>MYSPKGERLLATATRLFYTEGITTVGVDRICEESGVTKPTLYAQFGTKAGLVAAALERRSDIRRQSITRQILEQPAGPEGKVLSLFDRFLRNYARPDFRGCPFTVAAAELPDPEHPARAVIAGYKVWLHDVLLRMALDDGIADSPAEAENYAGLFSLLIDGAHAEMITSGDRRAMRRARDIAAGVIANRAGPRRTLPHRAGPHPTG</sequence>
<dbReference type="AlphaFoldDB" id="A0A0X2NL94"/>
<gene>
    <name evidence="7" type="ORF">CVA01_19280</name>
    <name evidence="6" type="ORF">CVAR292_00886</name>
</gene>
<keyword evidence="2 4" id="KW-0238">DNA-binding</keyword>
<dbReference type="PANTHER" id="PTHR47506">
    <property type="entry name" value="TRANSCRIPTIONAL REGULATORY PROTEIN"/>
    <property type="match status" value="1"/>
</dbReference>
<dbReference type="InterPro" id="IPR011075">
    <property type="entry name" value="TetR_C"/>
</dbReference>
<dbReference type="RefSeq" id="WP_014009281.1">
    <property type="nucleotide sequence ID" value="NZ_BJNT01000015.1"/>
</dbReference>
<reference evidence="8" key="1">
    <citation type="submission" date="2015-11" db="EMBL/GenBank/DDBJ databases">
        <authorList>
            <person name="Dugat-Bony E."/>
        </authorList>
    </citation>
    <scope>NUCLEOTIDE SEQUENCE [LARGE SCALE GENOMIC DNA]</scope>
    <source>
        <strain evidence="8">Mu292</strain>
    </source>
</reference>
<evidence type="ECO:0000313" key="6">
    <source>
        <dbReference type="EMBL" id="CUU65559.1"/>
    </source>
</evidence>
<dbReference type="EMBL" id="BJNT01000015">
    <property type="protein sequence ID" value="GEC86614.1"/>
    <property type="molecule type" value="Genomic_DNA"/>
</dbReference>
<accession>A0A0X2NL94</accession>
<dbReference type="GO" id="GO:0003677">
    <property type="term" value="F:DNA binding"/>
    <property type="evidence" value="ECO:0007669"/>
    <property type="project" value="UniProtKB-UniRule"/>
</dbReference>
<name>A0A0X2NL94_9CORY</name>
<evidence type="ECO:0000256" key="4">
    <source>
        <dbReference type="PROSITE-ProRule" id="PRU00335"/>
    </source>
</evidence>
<dbReference type="Proteomes" id="UP000182498">
    <property type="component" value="Unassembled WGS sequence"/>
</dbReference>
<dbReference type="InterPro" id="IPR001647">
    <property type="entry name" value="HTH_TetR"/>
</dbReference>
<feature type="domain" description="HTH tetR-type" evidence="5">
    <location>
        <begin position="3"/>
        <end position="63"/>
    </location>
</feature>
<dbReference type="Pfam" id="PF16925">
    <property type="entry name" value="TetR_C_13"/>
    <property type="match status" value="1"/>
</dbReference>
<dbReference type="Pfam" id="PF00440">
    <property type="entry name" value="TetR_N"/>
    <property type="match status" value="1"/>
</dbReference>
<dbReference type="Proteomes" id="UP000319986">
    <property type="component" value="Unassembled WGS sequence"/>
</dbReference>
<organism evidence="6 8">
    <name type="scientific">Corynebacterium variabile</name>
    <dbReference type="NCBI Taxonomy" id="1727"/>
    <lineage>
        <taxon>Bacteria</taxon>
        <taxon>Bacillati</taxon>
        <taxon>Actinomycetota</taxon>
        <taxon>Actinomycetes</taxon>
        <taxon>Mycobacteriales</taxon>
        <taxon>Corynebacteriaceae</taxon>
        <taxon>Corynebacterium</taxon>
    </lineage>
</organism>
<dbReference type="PROSITE" id="PS50977">
    <property type="entry name" value="HTH_TETR_2"/>
    <property type="match status" value="1"/>
</dbReference>
<dbReference type="InterPro" id="IPR009057">
    <property type="entry name" value="Homeodomain-like_sf"/>
</dbReference>
<dbReference type="EMBL" id="FAUH01000005">
    <property type="protein sequence ID" value="CUU65559.1"/>
    <property type="molecule type" value="Genomic_DNA"/>
</dbReference>
<protein>
    <submittedName>
        <fullName evidence="7">TetR family transcriptional regulator</fullName>
    </submittedName>
    <submittedName>
        <fullName evidence="6">Transcriptional regulator, TetR family</fullName>
    </submittedName>
</protein>
<evidence type="ECO:0000259" key="5">
    <source>
        <dbReference type="PROSITE" id="PS50977"/>
    </source>
</evidence>
<reference evidence="7 9" key="3">
    <citation type="submission" date="2019-06" db="EMBL/GenBank/DDBJ databases">
        <title>Whole genome shotgun sequence of Corynebacterium variabile NBRC 15286.</title>
        <authorList>
            <person name="Hosoyama A."/>
            <person name="Uohara A."/>
            <person name="Ohji S."/>
            <person name="Ichikawa N."/>
        </authorList>
    </citation>
    <scope>NUCLEOTIDE SEQUENCE [LARGE SCALE GENOMIC DNA]</scope>
    <source>
        <strain evidence="7 9">NBRC 15286</strain>
    </source>
</reference>
<dbReference type="GeneID" id="82888063"/>
<keyword evidence="1" id="KW-0805">Transcription regulation</keyword>
<dbReference type="PRINTS" id="PR00455">
    <property type="entry name" value="HTHTETR"/>
</dbReference>
<evidence type="ECO:0000313" key="7">
    <source>
        <dbReference type="EMBL" id="GEC86614.1"/>
    </source>
</evidence>